<dbReference type="SMART" id="SM00530">
    <property type="entry name" value="HTH_XRE"/>
    <property type="match status" value="1"/>
</dbReference>
<gene>
    <name evidence="2" type="ORF">H0264_12845</name>
</gene>
<dbReference type="Pfam" id="PF17765">
    <property type="entry name" value="MLTR_LBD"/>
    <property type="match status" value="1"/>
</dbReference>
<dbReference type="InterPro" id="IPR001387">
    <property type="entry name" value="Cro/C1-type_HTH"/>
</dbReference>
<evidence type="ECO:0000313" key="3">
    <source>
        <dbReference type="Proteomes" id="UP000515512"/>
    </source>
</evidence>
<dbReference type="PANTHER" id="PTHR35010">
    <property type="entry name" value="BLL4672 PROTEIN-RELATED"/>
    <property type="match status" value="1"/>
</dbReference>
<dbReference type="Gene3D" id="1.10.260.40">
    <property type="entry name" value="lambda repressor-like DNA-binding domains"/>
    <property type="match status" value="1"/>
</dbReference>
<dbReference type="Proteomes" id="UP000515512">
    <property type="component" value="Chromosome"/>
</dbReference>
<dbReference type="AlphaFoldDB" id="A0A7D6ZQQ4"/>
<proteinExistence type="predicted"/>
<protein>
    <submittedName>
        <fullName evidence="2">Helix-turn-helix domain-containing protein</fullName>
    </submittedName>
</protein>
<dbReference type="GO" id="GO:0003677">
    <property type="term" value="F:DNA binding"/>
    <property type="evidence" value="ECO:0007669"/>
    <property type="project" value="InterPro"/>
</dbReference>
<accession>A0A7D6ZQQ4</accession>
<keyword evidence="3" id="KW-1185">Reference proteome</keyword>
<name>A0A7D6ZQQ4_9NOCA</name>
<dbReference type="KEGG" id="nhu:H0264_12845"/>
<dbReference type="CDD" id="cd00093">
    <property type="entry name" value="HTH_XRE"/>
    <property type="match status" value="1"/>
</dbReference>
<dbReference type="Pfam" id="PF13560">
    <property type="entry name" value="HTH_31"/>
    <property type="match status" value="1"/>
</dbReference>
<sequence length="271" mass="30482">MALNAEYAIRPGYLQPPTLGKLLRRLRDERMVSREKLAFNAGVSSSYITHLENGNRDRPTREVLHALVRYLDRIGPLSAVEHRHLLDLAGLGAGEYPDAEQLRAWITTDMHHALTLHEPNLAAYFDTRWNLLACNDSFAQAFPGIAEQGNFLHWFLGNAISRRTVVEWEQEVRLLVHWLRGLLAGSGDAAASVAFLAELAQYEQFCRIWDEEAVAYGRDRPLLHLRDLDTGTRRGVVVQMFRVDSVPHSDRIQIFLGIPVDSLAPVPSAAG</sequence>
<evidence type="ECO:0000313" key="2">
    <source>
        <dbReference type="EMBL" id="QLY33003.1"/>
    </source>
</evidence>
<evidence type="ECO:0000259" key="1">
    <source>
        <dbReference type="PROSITE" id="PS50943"/>
    </source>
</evidence>
<dbReference type="Gene3D" id="3.30.450.180">
    <property type="match status" value="1"/>
</dbReference>
<reference evidence="2 3" key="1">
    <citation type="submission" date="2020-07" db="EMBL/GenBank/DDBJ databases">
        <authorList>
            <person name="Zhuang K."/>
            <person name="Ran Y."/>
        </authorList>
    </citation>
    <scope>NUCLEOTIDE SEQUENCE [LARGE SCALE GENOMIC DNA]</scope>
    <source>
        <strain evidence="2 3">WCH-YHL-001</strain>
    </source>
</reference>
<feature type="domain" description="HTH cro/C1-type" evidence="1">
    <location>
        <begin position="23"/>
        <end position="77"/>
    </location>
</feature>
<dbReference type="PROSITE" id="PS50943">
    <property type="entry name" value="HTH_CROC1"/>
    <property type="match status" value="1"/>
</dbReference>
<organism evidence="2 3">
    <name type="scientific">Nocardia huaxiensis</name>
    <dbReference type="NCBI Taxonomy" id="2755382"/>
    <lineage>
        <taxon>Bacteria</taxon>
        <taxon>Bacillati</taxon>
        <taxon>Actinomycetota</taxon>
        <taxon>Actinomycetes</taxon>
        <taxon>Mycobacteriales</taxon>
        <taxon>Nocardiaceae</taxon>
        <taxon>Nocardia</taxon>
    </lineage>
</organism>
<dbReference type="EMBL" id="CP059399">
    <property type="protein sequence ID" value="QLY33003.1"/>
    <property type="molecule type" value="Genomic_DNA"/>
</dbReference>
<dbReference type="SUPFAM" id="SSF47413">
    <property type="entry name" value="lambda repressor-like DNA-binding domains"/>
    <property type="match status" value="1"/>
</dbReference>
<dbReference type="InterPro" id="IPR041413">
    <property type="entry name" value="MLTR_LBD"/>
</dbReference>
<dbReference type="RefSeq" id="WP_181584167.1">
    <property type="nucleotide sequence ID" value="NZ_CP059399.1"/>
</dbReference>
<dbReference type="InterPro" id="IPR010982">
    <property type="entry name" value="Lambda_DNA-bd_dom_sf"/>
</dbReference>